<protein>
    <recommendedName>
        <fullName evidence="3 9">Mediator of RNA polymerase II transcription subunit 16</fullName>
    </recommendedName>
    <alternativeName>
        <fullName evidence="8 9">Mediator complex subunit 16</fullName>
    </alternativeName>
</protein>
<evidence type="ECO:0000313" key="14">
    <source>
        <dbReference type="Proteomes" id="UP000001798"/>
    </source>
</evidence>
<keyword evidence="7 9" id="KW-0539">Nucleus</keyword>
<dbReference type="VEuPathDB" id="FungiDB:Bcin11g03820"/>
<dbReference type="Proteomes" id="UP000001798">
    <property type="component" value="Chromosome 11"/>
</dbReference>
<gene>
    <name evidence="9" type="primary">MED16</name>
    <name evidence="13" type="ORF">BCIN_11g03820</name>
</gene>
<comment type="subcellular location">
    <subcellularLocation>
        <location evidence="1 9">Nucleus</location>
    </subcellularLocation>
</comment>
<evidence type="ECO:0000256" key="7">
    <source>
        <dbReference type="ARBA" id="ARBA00023242"/>
    </source>
</evidence>
<proteinExistence type="inferred from homology"/>
<evidence type="ECO:0000256" key="5">
    <source>
        <dbReference type="ARBA" id="ARBA00023159"/>
    </source>
</evidence>
<keyword evidence="4 9" id="KW-0805">Transcription regulation</keyword>
<feature type="compositionally biased region" description="Polar residues" evidence="10">
    <location>
        <begin position="923"/>
        <end position="953"/>
    </location>
</feature>
<reference evidence="13 14" key="2">
    <citation type="journal article" date="2012" name="Eukaryot. Cell">
        <title>Genome update of Botrytis cinerea strains B05.10 and T4.</title>
        <authorList>
            <person name="Staats M."/>
            <person name="van Kan J.A."/>
        </authorList>
    </citation>
    <scope>NUCLEOTIDE SEQUENCE [LARGE SCALE GENOMIC DNA]</scope>
    <source>
        <strain evidence="13 14">B05.10</strain>
    </source>
</reference>
<dbReference type="InterPro" id="IPR021665">
    <property type="entry name" value="Mediator_Med16_N"/>
</dbReference>
<organism evidence="13 14">
    <name type="scientific">Botryotinia fuckeliana (strain B05.10)</name>
    <name type="common">Noble rot fungus</name>
    <name type="synonym">Botrytis cinerea</name>
    <dbReference type="NCBI Taxonomy" id="332648"/>
    <lineage>
        <taxon>Eukaryota</taxon>
        <taxon>Fungi</taxon>
        <taxon>Dikarya</taxon>
        <taxon>Ascomycota</taxon>
        <taxon>Pezizomycotina</taxon>
        <taxon>Leotiomycetes</taxon>
        <taxon>Helotiales</taxon>
        <taxon>Sclerotiniaceae</taxon>
        <taxon>Botrytis</taxon>
    </lineage>
</organism>
<sequence length="1031" mass="112858">MPLMMEDVDNMEVDMDDLFGDGTGLSLPSRPPPSKELHQRVDELRGSGCCQGIAWSKWGSIASITPNGSGLELRNLRCHPGDGTWGLSEATVIPQLTSNLDGGPLKHLSWSPTGSELAVIDSAGRVTLLQIFSSLNKPMMCRPCGPDPADDLHAVVGCFWLNLGPFQNRTASRVQQGPAIKEASGFRYDASTAPNLGPTHPIPTKSAFVYVTSNGSLRLLWLQSNGKWLESHTELESIISSDDLITHAAICAERGPSLLIALATSSKQLRIFRAVIHWGLPQTQEKVTSMTIALNATLQTKPLTVTSWLHDVPGDTLNASHLESSMVQLSHLKFLSPTVDSKNHMTPPIVMAVRSYLPGSTSHYNQEVYSTVDRWEFRERPQQPVHSAFENLSSRKSTDGSQATKPVVTAQLKKLESFTVNKIIVAVQTIYLGRVINFAYSDSSVDYRDRITMNETFNDDDLDRVVHLSQIGFSYTEDEPCLQVALSPSTCSLVQIRNDGKVKWKQLDYHLGDIGSTMEHPRYAAMIAALSISCSTSVIMSINYDDIIATAHNLAETKDNLAYDWLNELAKILKIIADYSEEAHYDVLIRNTMIQLCLSIQNSLGFTGEFNARKFAGKFSWLVLQLRNTVVLVTMAANMKVPGPTHDTKSTPLDDPEVITALAGSVRWVLDLMAWITDTLLELPSTLPEDLSVTNPTKLSLPELLAYLHATNNVTLHLLLSSPTRGFLTAICRRLQHLDYVARKAIATNTNHPNQAGQGQQSISPTLRAAYVQIANLTSNCIVRIKTFEALLSSLTSSIKSAYANHKPPLAGNTNNSTGPSRNNLEIKMLLGGEIPTAFKAVIIDLFRGVQDNEPKTQNDLGANAAAPGYLSSVRLEIDPANLWFADFTMLEVDEDEESVAKRKGSGVTMDCFRKTWLINPPSTSSKSSLNKAIENGNSVDKDNSLPTIQGMPTPQGAGGSGNTNGNANGNANGGHGSGNTTKRWRRCARCASVMEDVLSQRPALQWLVMQQRRCFCGGYWDTLVNGEMVA</sequence>
<comment type="function">
    <text evidence="9">Component of the Mediator complex, a coactivator involved in the regulated transcription of nearly all RNA polymerase II-dependent genes. Mediator functions as a bridge to convey information from gene-specific regulatory proteins to the basal RNA polymerase II transcription machinery. Mediator is recruited to promoters by direct interactions with regulatory proteins and serves as a scaffold for the assembly of a functional preinitiation complex with RNA polymerase II and the general transcription factors.</text>
</comment>
<dbReference type="GO" id="GO:0016592">
    <property type="term" value="C:mediator complex"/>
    <property type="evidence" value="ECO:0007669"/>
    <property type="project" value="InterPro"/>
</dbReference>
<keyword evidence="6 9" id="KW-0804">Transcription</keyword>
<reference evidence="13 14" key="1">
    <citation type="journal article" date="2011" name="PLoS Genet.">
        <title>Genomic analysis of the necrotrophic fungal pathogens Sclerotinia sclerotiorum and Botrytis cinerea.</title>
        <authorList>
            <person name="Amselem J."/>
            <person name="Cuomo C.A."/>
            <person name="van Kan J.A."/>
            <person name="Viaud M."/>
            <person name="Benito E.P."/>
            <person name="Couloux A."/>
            <person name="Coutinho P.M."/>
            <person name="de Vries R.P."/>
            <person name="Dyer P.S."/>
            <person name="Fillinger S."/>
            <person name="Fournier E."/>
            <person name="Gout L."/>
            <person name="Hahn M."/>
            <person name="Kohn L."/>
            <person name="Lapalu N."/>
            <person name="Plummer K.M."/>
            <person name="Pradier J.M."/>
            <person name="Quevillon E."/>
            <person name="Sharon A."/>
            <person name="Simon A."/>
            <person name="ten Have A."/>
            <person name="Tudzynski B."/>
            <person name="Tudzynski P."/>
            <person name="Wincker P."/>
            <person name="Andrew M."/>
            <person name="Anthouard V."/>
            <person name="Beever R.E."/>
            <person name="Beffa R."/>
            <person name="Benoit I."/>
            <person name="Bouzid O."/>
            <person name="Brault B."/>
            <person name="Chen Z."/>
            <person name="Choquer M."/>
            <person name="Collemare J."/>
            <person name="Cotton P."/>
            <person name="Danchin E.G."/>
            <person name="Da Silva C."/>
            <person name="Gautier A."/>
            <person name="Giraud C."/>
            <person name="Giraud T."/>
            <person name="Gonzalez C."/>
            <person name="Grossetete S."/>
            <person name="Guldener U."/>
            <person name="Henrissat B."/>
            <person name="Howlett B.J."/>
            <person name="Kodira C."/>
            <person name="Kretschmer M."/>
            <person name="Lappartient A."/>
            <person name="Leroch M."/>
            <person name="Levis C."/>
            <person name="Mauceli E."/>
            <person name="Neuveglise C."/>
            <person name="Oeser B."/>
            <person name="Pearson M."/>
            <person name="Poulain J."/>
            <person name="Poussereau N."/>
            <person name="Quesneville H."/>
            <person name="Rascle C."/>
            <person name="Schumacher J."/>
            <person name="Segurens B."/>
            <person name="Sexton A."/>
            <person name="Silva E."/>
            <person name="Sirven C."/>
            <person name="Soanes D.M."/>
            <person name="Talbot N.J."/>
            <person name="Templeton M."/>
            <person name="Yandava C."/>
            <person name="Yarden O."/>
            <person name="Zeng Q."/>
            <person name="Rollins J.A."/>
            <person name="Lebrun M.H."/>
            <person name="Dickman M."/>
        </authorList>
    </citation>
    <scope>NUCLEOTIDE SEQUENCE [LARGE SCALE GENOMIC DNA]</scope>
    <source>
        <strain evidence="13 14">B05.10</strain>
    </source>
</reference>
<dbReference type="EMBL" id="CP009815">
    <property type="protein sequence ID" value="ATZ55087.1"/>
    <property type="molecule type" value="Genomic_DNA"/>
</dbReference>
<feature type="domain" description="Mediator complex subunit 16 C-terminal" evidence="12">
    <location>
        <begin position="872"/>
        <end position="1021"/>
    </location>
</feature>
<comment type="similarity">
    <text evidence="2 9">Belongs to the Mediator complex subunit 16 family.</text>
</comment>
<dbReference type="Pfam" id="PF20719">
    <property type="entry name" value="Med16_C"/>
    <property type="match status" value="1"/>
</dbReference>
<evidence type="ECO:0000256" key="2">
    <source>
        <dbReference type="ARBA" id="ARBA00006543"/>
    </source>
</evidence>
<evidence type="ECO:0000259" key="12">
    <source>
        <dbReference type="Pfam" id="PF20719"/>
    </source>
</evidence>
<accession>A0A384JXV4</accession>
<reference evidence="13 14" key="3">
    <citation type="journal article" date="2017" name="Mol. Plant Pathol.">
        <title>A gapless genome sequence of the fungus Botrytis cinerea.</title>
        <authorList>
            <person name="Van Kan J.A."/>
            <person name="Stassen J.H."/>
            <person name="Mosbach A."/>
            <person name="Van Der Lee T.A."/>
            <person name="Faino L."/>
            <person name="Farmer A.D."/>
            <person name="Papasotiriou D.G."/>
            <person name="Zhou S."/>
            <person name="Seidl M.F."/>
            <person name="Cottam E."/>
            <person name="Edel D."/>
            <person name="Hahn M."/>
            <person name="Schwartz D.C."/>
            <person name="Dietrich R.A."/>
            <person name="Widdison S."/>
            <person name="Scalliet G."/>
        </authorList>
    </citation>
    <scope>NUCLEOTIDE SEQUENCE [LARGE SCALE GENOMIC DNA]</scope>
    <source>
        <strain evidence="13 14">B05.10</strain>
    </source>
</reference>
<name>A0A384JXV4_BOTFB</name>
<feature type="region of interest" description="Disordered" evidence="10">
    <location>
        <begin position="923"/>
        <end position="982"/>
    </location>
</feature>
<dbReference type="PANTHER" id="PTHR13224">
    <property type="entry name" value="THYROID HORMONE RECEPTOR-ASSOCIATED PROTEIN-RELATED"/>
    <property type="match status" value="1"/>
</dbReference>
<keyword evidence="5 9" id="KW-0010">Activator</keyword>
<evidence type="ECO:0000256" key="1">
    <source>
        <dbReference type="ARBA" id="ARBA00004123"/>
    </source>
</evidence>
<dbReference type="PANTHER" id="PTHR13224:SF6">
    <property type="entry name" value="MEDIATOR OF RNA POLYMERASE II TRANSCRIPTION SUBUNIT 16"/>
    <property type="match status" value="1"/>
</dbReference>
<feature type="domain" description="Mediator complex subunit Med16 N-terminal" evidence="11">
    <location>
        <begin position="148"/>
        <end position="476"/>
    </location>
</feature>
<evidence type="ECO:0000256" key="10">
    <source>
        <dbReference type="SAM" id="MobiDB-lite"/>
    </source>
</evidence>
<evidence type="ECO:0000259" key="11">
    <source>
        <dbReference type="Pfam" id="PF11635"/>
    </source>
</evidence>
<dbReference type="AlphaFoldDB" id="A0A384JXV4"/>
<evidence type="ECO:0000256" key="9">
    <source>
        <dbReference type="RuleBase" id="RU364149"/>
    </source>
</evidence>
<evidence type="ECO:0000256" key="6">
    <source>
        <dbReference type="ARBA" id="ARBA00023163"/>
    </source>
</evidence>
<evidence type="ECO:0000256" key="8">
    <source>
        <dbReference type="ARBA" id="ARBA00032015"/>
    </source>
</evidence>
<comment type="subunit">
    <text evidence="9">Component of the Mediator complex.</text>
</comment>
<dbReference type="InterPro" id="IPR048338">
    <property type="entry name" value="Mediator_Med16"/>
</dbReference>
<dbReference type="Pfam" id="PF11635">
    <property type="entry name" value="Med16_N"/>
    <property type="match status" value="1"/>
</dbReference>
<keyword evidence="14" id="KW-1185">Reference proteome</keyword>
<dbReference type="OrthoDB" id="4139168at2759"/>
<evidence type="ECO:0000256" key="4">
    <source>
        <dbReference type="ARBA" id="ARBA00023015"/>
    </source>
</evidence>
<dbReference type="GO" id="GO:0045893">
    <property type="term" value="P:positive regulation of DNA-templated transcription"/>
    <property type="evidence" value="ECO:0007669"/>
    <property type="project" value="TreeGrafter"/>
</dbReference>
<dbReference type="InterPro" id="IPR048339">
    <property type="entry name" value="Mediator_Med16_C"/>
</dbReference>
<evidence type="ECO:0000256" key="3">
    <source>
        <dbReference type="ARBA" id="ARBA00019614"/>
    </source>
</evidence>
<evidence type="ECO:0000313" key="13">
    <source>
        <dbReference type="EMBL" id="ATZ55087.1"/>
    </source>
</evidence>